<dbReference type="CDD" id="cd00352">
    <property type="entry name" value="Gn_AT_II"/>
    <property type="match status" value="1"/>
</dbReference>
<dbReference type="NCBIfam" id="TIGR01536">
    <property type="entry name" value="asn_synth_AEB"/>
    <property type="match status" value="1"/>
</dbReference>
<evidence type="ECO:0000313" key="12">
    <source>
        <dbReference type="Proteomes" id="UP000073604"/>
    </source>
</evidence>
<protein>
    <recommendedName>
        <fullName evidence="8">Putative asparagine synthetase [glutamine-hydrolyzing]</fullName>
        <ecNumber evidence="8">6.3.5.4</ecNumber>
    </recommendedName>
</protein>
<evidence type="ECO:0000259" key="10">
    <source>
        <dbReference type="PROSITE" id="PS51278"/>
    </source>
</evidence>
<dbReference type="Gene3D" id="3.40.50.620">
    <property type="entry name" value="HUPs"/>
    <property type="match status" value="1"/>
</dbReference>
<comment type="catalytic activity">
    <reaction evidence="7 8">
        <text>L-aspartate + L-glutamine + ATP + H2O = L-asparagine + L-glutamate + AMP + diphosphate + H(+)</text>
        <dbReference type="Rhea" id="RHEA:12228"/>
        <dbReference type="ChEBI" id="CHEBI:15377"/>
        <dbReference type="ChEBI" id="CHEBI:15378"/>
        <dbReference type="ChEBI" id="CHEBI:29985"/>
        <dbReference type="ChEBI" id="CHEBI:29991"/>
        <dbReference type="ChEBI" id="CHEBI:30616"/>
        <dbReference type="ChEBI" id="CHEBI:33019"/>
        <dbReference type="ChEBI" id="CHEBI:58048"/>
        <dbReference type="ChEBI" id="CHEBI:58359"/>
        <dbReference type="ChEBI" id="CHEBI:456215"/>
        <dbReference type="EC" id="6.3.5.4"/>
    </reaction>
</comment>
<proteinExistence type="predicted"/>
<dbReference type="InterPro" id="IPR001962">
    <property type="entry name" value="Asn_synthase"/>
</dbReference>
<evidence type="ECO:0000256" key="2">
    <source>
        <dbReference type="ARBA" id="ARBA00022605"/>
    </source>
</evidence>
<gene>
    <name evidence="11" type="ORF">A0127_00390</name>
</gene>
<evidence type="ECO:0000256" key="3">
    <source>
        <dbReference type="ARBA" id="ARBA00022741"/>
    </source>
</evidence>
<dbReference type="Gene3D" id="3.60.20.10">
    <property type="entry name" value="Glutamine Phosphoribosylpyrophosphate, subunit 1, domain 1"/>
    <property type="match status" value="1"/>
</dbReference>
<keyword evidence="4 8" id="KW-0067">ATP-binding</keyword>
<feature type="domain" description="Glutamine amidotransferase type-2" evidence="10">
    <location>
        <begin position="2"/>
        <end position="201"/>
    </location>
</feature>
<dbReference type="RefSeq" id="WP_062386407.1">
    <property type="nucleotide sequence ID" value="NZ_CP014750.1"/>
</dbReference>
<dbReference type="CDD" id="cd01991">
    <property type="entry name" value="Asn_synthase_B_C"/>
    <property type="match status" value="1"/>
</dbReference>
<comment type="pathway">
    <text evidence="6">Amino-acid biosynthesis.</text>
</comment>
<dbReference type="GO" id="GO:0005829">
    <property type="term" value="C:cytosol"/>
    <property type="evidence" value="ECO:0007669"/>
    <property type="project" value="TreeGrafter"/>
</dbReference>
<evidence type="ECO:0000256" key="7">
    <source>
        <dbReference type="ARBA" id="ARBA00048741"/>
    </source>
</evidence>
<dbReference type="SUPFAM" id="SSF56235">
    <property type="entry name" value="N-terminal nucleophile aminohydrolases (Ntn hydrolases)"/>
    <property type="match status" value="1"/>
</dbReference>
<organism evidence="11 12">
    <name type="scientific">Thermococcus peptonophilus</name>
    <dbReference type="NCBI Taxonomy" id="53952"/>
    <lineage>
        <taxon>Archaea</taxon>
        <taxon>Methanobacteriati</taxon>
        <taxon>Methanobacteriota</taxon>
        <taxon>Thermococci</taxon>
        <taxon>Thermococcales</taxon>
        <taxon>Thermococcaceae</taxon>
        <taxon>Thermococcus</taxon>
    </lineage>
</organism>
<evidence type="ECO:0000256" key="9">
    <source>
        <dbReference type="PIRSR" id="PIRSR001589-2"/>
    </source>
</evidence>
<dbReference type="InterPro" id="IPR017932">
    <property type="entry name" value="GATase_2_dom"/>
</dbReference>
<dbReference type="GeneID" id="27138958"/>
<dbReference type="InterPro" id="IPR014729">
    <property type="entry name" value="Rossmann-like_a/b/a_fold"/>
</dbReference>
<reference evidence="12" key="1">
    <citation type="submission" date="2016-03" db="EMBL/GenBank/DDBJ databases">
        <authorList>
            <person name="Oger P.M."/>
        </authorList>
    </citation>
    <scope>NUCLEOTIDE SEQUENCE [LARGE SCALE GENOMIC DNA]</scope>
    <source>
        <strain evidence="12">OG-1</strain>
    </source>
</reference>
<keyword evidence="12" id="KW-1185">Reference proteome</keyword>
<dbReference type="InterPro" id="IPR029055">
    <property type="entry name" value="Ntn_hydrolases_N"/>
</dbReference>
<dbReference type="EC" id="6.3.5.4" evidence="8"/>
<evidence type="ECO:0000256" key="5">
    <source>
        <dbReference type="ARBA" id="ARBA00022888"/>
    </source>
</evidence>
<feature type="binding site" evidence="9">
    <location>
        <begin position="347"/>
        <end position="348"/>
    </location>
    <ligand>
        <name>ATP</name>
        <dbReference type="ChEBI" id="CHEBI:30616"/>
    </ligand>
</feature>
<dbReference type="EMBL" id="CP014750">
    <property type="protein sequence ID" value="AMQ17734.1"/>
    <property type="molecule type" value="Genomic_DNA"/>
</dbReference>
<evidence type="ECO:0000256" key="4">
    <source>
        <dbReference type="ARBA" id="ARBA00022840"/>
    </source>
</evidence>
<feature type="binding site" evidence="9">
    <location>
        <position position="248"/>
    </location>
    <ligand>
        <name>ATP</name>
        <dbReference type="ChEBI" id="CHEBI:30616"/>
    </ligand>
</feature>
<sequence>MCLIAGGIGRNLKEKLITMAIAGKHRGPDSFGVWTEGGVLKSDDFSKLSEIPDGRIGLLQCRLAMTGSKNFTQPFINDLALVHNGEIYNHAALREYLEGRRVSFESDVDSEVILRLIEFLGEEHLSYPEIVKRLFWMLEGDYAVAFSDGERIYLFRDPMGIRPLYFSRNGLFASEKKVLWAVGEKEVEPVQPGELVVLEKNGVRRARLFSLENLKSKAKCERKDPVGGVEKLLRYAVRNRVSGKTGVLFSGGLDSTLVAYLASQYSDVVLYTAGTEDSPDTEWARKVADHFGWKLREITFDIEDVRDAVKRVIYAIEEPNPMNLAIGLPLYFASALASSDGTRVLLSGQGADELFGGYAKYLERPELMEEELALISERNLARDDKIAMLNGVEGRYPFLALPVVSFALKLPLEAKIADGTRKVILRKLALRLGIPEWIAGREKKAAQYGSRAQKLLEKIAREEGLTLREFAERLFRETFPNAF</sequence>
<dbReference type="PANTHER" id="PTHR11772">
    <property type="entry name" value="ASPARAGINE SYNTHETASE"/>
    <property type="match status" value="1"/>
</dbReference>
<feature type="binding site" evidence="9">
    <location>
        <position position="109"/>
    </location>
    <ligand>
        <name>L-glutamine</name>
        <dbReference type="ChEBI" id="CHEBI:58359"/>
    </ligand>
</feature>
<keyword evidence="1" id="KW-0436">Ligase</keyword>
<keyword evidence="3 8" id="KW-0547">Nucleotide-binding</keyword>
<dbReference type="PANTHER" id="PTHR11772:SF2">
    <property type="entry name" value="ASPARAGINE SYNTHETASE [GLUTAMINE-HYDROLYZING]"/>
    <property type="match status" value="1"/>
</dbReference>
<dbReference type="GO" id="GO:0006529">
    <property type="term" value="P:asparagine biosynthetic process"/>
    <property type="evidence" value="ECO:0007669"/>
    <property type="project" value="UniProtKB-KW"/>
</dbReference>
<dbReference type="AlphaFoldDB" id="A0A142CSI2"/>
<dbReference type="GO" id="GO:0005524">
    <property type="term" value="F:ATP binding"/>
    <property type="evidence" value="ECO:0007669"/>
    <property type="project" value="UniProtKB-KW"/>
</dbReference>
<dbReference type="InterPro" id="IPR006426">
    <property type="entry name" value="Asn_synth_AEB"/>
</dbReference>
<dbReference type="KEGG" id="tpep:A0127_00390"/>
<dbReference type="InterPro" id="IPR050795">
    <property type="entry name" value="Asn_Synthetase"/>
</dbReference>
<evidence type="ECO:0000256" key="1">
    <source>
        <dbReference type="ARBA" id="ARBA00022598"/>
    </source>
</evidence>
<dbReference type="Pfam" id="PF00733">
    <property type="entry name" value="Asn_synthase"/>
    <property type="match status" value="2"/>
</dbReference>
<dbReference type="SUPFAM" id="SSF52402">
    <property type="entry name" value="Adenine nucleotide alpha hydrolases-like"/>
    <property type="match status" value="1"/>
</dbReference>
<dbReference type="Pfam" id="PF13537">
    <property type="entry name" value="GATase_7"/>
    <property type="match status" value="1"/>
</dbReference>
<name>A0A142CSI2_9EURY</name>
<dbReference type="OrthoDB" id="8692at2157"/>
<accession>A0A142CSI2</accession>
<dbReference type="GO" id="GO:0004066">
    <property type="term" value="F:asparagine synthase (glutamine-hydrolyzing) activity"/>
    <property type="evidence" value="ECO:0007669"/>
    <property type="project" value="UniProtKB-EC"/>
</dbReference>
<evidence type="ECO:0000256" key="6">
    <source>
        <dbReference type="ARBA" id="ARBA00029440"/>
    </source>
</evidence>
<keyword evidence="2" id="KW-0028">Amino-acid biosynthesis</keyword>
<dbReference type="Proteomes" id="UP000073604">
    <property type="component" value="Chromosome"/>
</dbReference>
<keyword evidence="5" id="KW-0061">Asparagine biosynthesis</keyword>
<dbReference type="STRING" id="53952.A0127_00390"/>
<dbReference type="PIRSF" id="PIRSF001589">
    <property type="entry name" value="Asn_synthetase_glu-h"/>
    <property type="match status" value="1"/>
</dbReference>
<evidence type="ECO:0000313" key="11">
    <source>
        <dbReference type="EMBL" id="AMQ17734.1"/>
    </source>
</evidence>
<dbReference type="PROSITE" id="PS51278">
    <property type="entry name" value="GATASE_TYPE_2"/>
    <property type="match status" value="1"/>
</dbReference>
<evidence type="ECO:0000256" key="8">
    <source>
        <dbReference type="PIRNR" id="PIRNR001589"/>
    </source>
</evidence>